<dbReference type="AlphaFoldDB" id="A0A1U9YY84"/>
<evidence type="ECO:0008006" key="3">
    <source>
        <dbReference type="Google" id="ProtNLM"/>
    </source>
</evidence>
<dbReference type="KEGG" id="mmed:Mame_00958"/>
<reference evidence="1 2" key="1">
    <citation type="submission" date="2017-03" db="EMBL/GenBank/DDBJ databases">
        <title>Foreign affairs: Plasmid Transfer between Roseobacters and Rhizobia.</title>
        <authorList>
            <person name="Bartling P."/>
            <person name="Bunk B."/>
            <person name="Overmann J."/>
            <person name="Brinkmann H."/>
            <person name="Petersen J."/>
        </authorList>
    </citation>
    <scope>NUCLEOTIDE SEQUENCE [LARGE SCALE GENOMIC DNA]</scope>
    <source>
        <strain evidence="1 2">MACL11</strain>
    </source>
</reference>
<proteinExistence type="predicted"/>
<dbReference type="InterPro" id="IPR012550">
    <property type="entry name" value="DUF1706"/>
</dbReference>
<dbReference type="SUPFAM" id="SSF109854">
    <property type="entry name" value="DinB/YfiT-like putative metalloenzymes"/>
    <property type="match status" value="1"/>
</dbReference>
<dbReference type="Proteomes" id="UP000191135">
    <property type="component" value="Chromosome"/>
</dbReference>
<dbReference type="InterPro" id="IPR034660">
    <property type="entry name" value="DinB/YfiT-like"/>
</dbReference>
<dbReference type="eggNOG" id="COG4283">
    <property type="taxonomic scope" value="Bacteria"/>
</dbReference>
<evidence type="ECO:0000313" key="1">
    <source>
        <dbReference type="EMBL" id="AQZ50332.1"/>
    </source>
</evidence>
<dbReference type="PANTHER" id="PTHR40658:SF4">
    <property type="entry name" value="HYPOTHETICAL CYTOSOLIC PROTEIN"/>
    <property type="match status" value="1"/>
</dbReference>
<organism evidence="1 2">
    <name type="scientific">Martelella mediterranea DSM 17316</name>
    <dbReference type="NCBI Taxonomy" id="1122214"/>
    <lineage>
        <taxon>Bacteria</taxon>
        <taxon>Pseudomonadati</taxon>
        <taxon>Pseudomonadota</taxon>
        <taxon>Alphaproteobacteria</taxon>
        <taxon>Hyphomicrobiales</taxon>
        <taxon>Aurantimonadaceae</taxon>
        <taxon>Martelella</taxon>
    </lineage>
</organism>
<name>A0A1U9YY84_9HYPH</name>
<sequence length="166" mass="18704">MPAATNKSELLAVFDKDLAKLKKTLKAVDEEMSTLSAPDDAVTIKGVIAHRTHWMGMFHRWYEDGIAGREVFVPAKGYKWNQLKAYNTPVYAKGDETPWPDLLSAFDAACDRLRSFIVARDDHELYTDGVHAWTGKWTLGRYAEATGPSHFRSANSYIRKALKAAR</sequence>
<protein>
    <recommendedName>
        <fullName evidence="3">DinB superfamily protein</fullName>
    </recommendedName>
</protein>
<dbReference type="Gene3D" id="1.20.120.450">
    <property type="entry name" value="dinb family like domain"/>
    <property type="match status" value="1"/>
</dbReference>
<evidence type="ECO:0000313" key="2">
    <source>
        <dbReference type="Proteomes" id="UP000191135"/>
    </source>
</evidence>
<dbReference type="EMBL" id="CP020330">
    <property type="protein sequence ID" value="AQZ50332.1"/>
    <property type="molecule type" value="Genomic_DNA"/>
</dbReference>
<gene>
    <name evidence="1" type="ORF">Mame_00958</name>
</gene>
<keyword evidence="2" id="KW-1185">Reference proteome</keyword>
<accession>A0A1U9YY84</accession>
<dbReference type="Pfam" id="PF08020">
    <property type="entry name" value="DUF1706"/>
    <property type="match status" value="1"/>
</dbReference>
<dbReference type="PANTHER" id="PTHR40658">
    <property type="match status" value="1"/>
</dbReference>
<dbReference type="RefSeq" id="WP_018064888.1">
    <property type="nucleotide sequence ID" value="NZ_AQWH01000009.1"/>
</dbReference>
<dbReference type="OrthoDB" id="5347938at2"/>
<dbReference type="STRING" id="1122214.Mame_00958"/>